<name>A0A7W5DT89_9PORP</name>
<evidence type="ECO:0000313" key="3">
    <source>
        <dbReference type="Proteomes" id="UP000544222"/>
    </source>
</evidence>
<evidence type="ECO:0000259" key="1">
    <source>
        <dbReference type="Pfam" id="PF00534"/>
    </source>
</evidence>
<dbReference type="CDD" id="cd03794">
    <property type="entry name" value="GT4_WbuB-like"/>
    <property type="match status" value="1"/>
</dbReference>
<dbReference type="RefSeq" id="WP_183413648.1">
    <property type="nucleotide sequence ID" value="NZ_JACHYB010000002.1"/>
</dbReference>
<protein>
    <submittedName>
        <fullName evidence="2">Glycosyltransferase involved in cell wall biosynthesis</fullName>
    </submittedName>
</protein>
<dbReference type="GO" id="GO:0016757">
    <property type="term" value="F:glycosyltransferase activity"/>
    <property type="evidence" value="ECO:0007669"/>
    <property type="project" value="InterPro"/>
</dbReference>
<accession>A0A7W5DT89</accession>
<dbReference type="PANTHER" id="PTHR12526">
    <property type="entry name" value="GLYCOSYLTRANSFERASE"/>
    <property type="match status" value="1"/>
</dbReference>
<evidence type="ECO:0000313" key="2">
    <source>
        <dbReference type="EMBL" id="MBB3187828.1"/>
    </source>
</evidence>
<comment type="caution">
    <text evidence="2">The sequence shown here is derived from an EMBL/GenBank/DDBJ whole genome shotgun (WGS) entry which is preliminary data.</text>
</comment>
<dbReference type="Proteomes" id="UP000544222">
    <property type="component" value="Unassembled WGS sequence"/>
</dbReference>
<dbReference type="EMBL" id="JACHYB010000002">
    <property type="protein sequence ID" value="MBB3187828.1"/>
    <property type="molecule type" value="Genomic_DNA"/>
</dbReference>
<organism evidence="2 3">
    <name type="scientific">Microbacter margulisiae</name>
    <dbReference type="NCBI Taxonomy" id="1350067"/>
    <lineage>
        <taxon>Bacteria</taxon>
        <taxon>Pseudomonadati</taxon>
        <taxon>Bacteroidota</taxon>
        <taxon>Bacteroidia</taxon>
        <taxon>Bacteroidales</taxon>
        <taxon>Porphyromonadaceae</taxon>
        <taxon>Microbacter</taxon>
    </lineage>
</organism>
<dbReference type="AlphaFoldDB" id="A0A7W5DT89"/>
<reference evidence="2 3" key="1">
    <citation type="submission" date="2020-08" db="EMBL/GenBank/DDBJ databases">
        <title>Genomic Encyclopedia of Type Strains, Phase IV (KMG-IV): sequencing the most valuable type-strain genomes for metagenomic binning, comparative biology and taxonomic classification.</title>
        <authorList>
            <person name="Goeker M."/>
        </authorList>
    </citation>
    <scope>NUCLEOTIDE SEQUENCE [LARGE SCALE GENOMIC DNA]</scope>
    <source>
        <strain evidence="2 3">DSM 27471</strain>
    </source>
</reference>
<dbReference type="Gene3D" id="3.40.50.2000">
    <property type="entry name" value="Glycogen Phosphorylase B"/>
    <property type="match status" value="2"/>
</dbReference>
<feature type="domain" description="Glycosyl transferase family 1" evidence="1">
    <location>
        <begin position="234"/>
        <end position="388"/>
    </location>
</feature>
<dbReference type="Pfam" id="PF00534">
    <property type="entry name" value="Glycos_transf_1"/>
    <property type="match status" value="1"/>
</dbReference>
<dbReference type="InterPro" id="IPR001296">
    <property type="entry name" value="Glyco_trans_1"/>
</dbReference>
<keyword evidence="3" id="KW-1185">Reference proteome</keyword>
<keyword evidence="2" id="KW-0808">Transferase</keyword>
<dbReference type="SUPFAM" id="SSF53756">
    <property type="entry name" value="UDP-Glycosyltransferase/glycogen phosphorylase"/>
    <property type="match status" value="1"/>
</dbReference>
<proteinExistence type="predicted"/>
<sequence>MQKKVLIITYYWPPSGGSGVQRWLKFAKYLPQFGWEPVIYTPENPDFQLKDESLLKDVSPNTTVLKTPIWEPYQLFNRLTGKKRSKETVVIGQQKGGTVHTIGMTLRGNLLIPDPRCFWIHPSVQFLTKYLKDHPVDAMVTTGPPHSMHMIGLKLHHKLHIPWIADFRDPWTNIDFYKDLNLTWCADRIHKRKEQQVIAEANCVVSVTPTWCAEFEAKHPQRTALVHNGYDEADLPQEEAKPDKNFTIVHIGSINEARNPTLLWQALSELLPNNPGLQKNLKIKLVGNTDPSVSDDISRFQLKDYVENIGYLPHHEAIRFQQNAQILLLLINNTPNANGILTGKLYEYMASQRPVLAIGPSSSDIAKLLDETKAGIIVDFDDLKGMKNTLLHYFEQYQQGTLHSTTTGYEKYSRKAQCGVFAGLLDDITKH</sequence>
<gene>
    <name evidence="2" type="ORF">FHX64_002026</name>
</gene>